<dbReference type="EMBL" id="BKCP01007626">
    <property type="protein sequence ID" value="GER46528.1"/>
    <property type="molecule type" value="Genomic_DNA"/>
</dbReference>
<gene>
    <name evidence="1" type="ORF">STAS_23577</name>
</gene>
<evidence type="ECO:0000313" key="1">
    <source>
        <dbReference type="EMBL" id="GER46528.1"/>
    </source>
</evidence>
<dbReference type="Proteomes" id="UP000325081">
    <property type="component" value="Unassembled WGS sequence"/>
</dbReference>
<keyword evidence="2" id="KW-1185">Reference proteome</keyword>
<sequence length="152" mass="17367">MYQRLFQGVHSLLNPSNHIYQQSYKFLSAALHELLVFQLHIFCISVNPHMPFGVGPMLPKSYFVLSRIHHHVPAHWWDYQDCFKSSNLSLEGVSTDSRPFRFFSAAHGSFFQEDILKLPVDESTLVANSPGDIFEHCLAITSKSSRHSFQSG</sequence>
<keyword evidence="1" id="KW-0560">Oxidoreductase</keyword>
<evidence type="ECO:0000313" key="2">
    <source>
        <dbReference type="Proteomes" id="UP000325081"/>
    </source>
</evidence>
<reference evidence="2" key="1">
    <citation type="journal article" date="2019" name="Curr. Biol.">
        <title>Genome Sequence of Striga asiatica Provides Insight into the Evolution of Plant Parasitism.</title>
        <authorList>
            <person name="Yoshida S."/>
            <person name="Kim S."/>
            <person name="Wafula E.K."/>
            <person name="Tanskanen J."/>
            <person name="Kim Y.M."/>
            <person name="Honaas L."/>
            <person name="Yang Z."/>
            <person name="Spallek T."/>
            <person name="Conn C.E."/>
            <person name="Ichihashi Y."/>
            <person name="Cheong K."/>
            <person name="Cui S."/>
            <person name="Der J.P."/>
            <person name="Gundlach H."/>
            <person name="Jiao Y."/>
            <person name="Hori C."/>
            <person name="Ishida J.K."/>
            <person name="Kasahara H."/>
            <person name="Kiba T."/>
            <person name="Kim M.S."/>
            <person name="Koo N."/>
            <person name="Laohavisit A."/>
            <person name="Lee Y.H."/>
            <person name="Lumba S."/>
            <person name="McCourt P."/>
            <person name="Mortimer J.C."/>
            <person name="Mutuku J.M."/>
            <person name="Nomura T."/>
            <person name="Sasaki-Sekimoto Y."/>
            <person name="Seto Y."/>
            <person name="Wang Y."/>
            <person name="Wakatake T."/>
            <person name="Sakakibara H."/>
            <person name="Demura T."/>
            <person name="Yamaguchi S."/>
            <person name="Yoneyama K."/>
            <person name="Manabe R.I."/>
            <person name="Nelson D.C."/>
            <person name="Schulman A.H."/>
            <person name="Timko M.P."/>
            <person name="dePamphilis C.W."/>
            <person name="Choi D."/>
            <person name="Shirasu K."/>
        </authorList>
    </citation>
    <scope>NUCLEOTIDE SEQUENCE [LARGE SCALE GENOMIC DNA]</scope>
    <source>
        <strain evidence="2">cv. UVA1</strain>
    </source>
</reference>
<dbReference type="GO" id="GO:0051213">
    <property type="term" value="F:dioxygenase activity"/>
    <property type="evidence" value="ECO:0007669"/>
    <property type="project" value="UniProtKB-KW"/>
</dbReference>
<proteinExistence type="predicted"/>
<name>A0A5A7QNL7_STRAF</name>
<organism evidence="1 2">
    <name type="scientific">Striga asiatica</name>
    <name type="common">Asiatic witchweed</name>
    <name type="synonym">Buchnera asiatica</name>
    <dbReference type="NCBI Taxonomy" id="4170"/>
    <lineage>
        <taxon>Eukaryota</taxon>
        <taxon>Viridiplantae</taxon>
        <taxon>Streptophyta</taxon>
        <taxon>Embryophyta</taxon>
        <taxon>Tracheophyta</taxon>
        <taxon>Spermatophyta</taxon>
        <taxon>Magnoliopsida</taxon>
        <taxon>eudicotyledons</taxon>
        <taxon>Gunneridae</taxon>
        <taxon>Pentapetalae</taxon>
        <taxon>asterids</taxon>
        <taxon>lamiids</taxon>
        <taxon>Lamiales</taxon>
        <taxon>Orobanchaceae</taxon>
        <taxon>Buchnereae</taxon>
        <taxon>Striga</taxon>
    </lineage>
</organism>
<protein>
    <submittedName>
        <fullName evidence="1">3-phenylpropionate/cinnamic acid dioxygenaseferredoxin--NAD(+) reductase component</fullName>
    </submittedName>
</protein>
<comment type="caution">
    <text evidence="1">The sequence shown here is derived from an EMBL/GenBank/DDBJ whole genome shotgun (WGS) entry which is preliminary data.</text>
</comment>
<accession>A0A5A7QNL7</accession>
<dbReference type="AlphaFoldDB" id="A0A5A7QNL7"/>
<keyword evidence="1" id="KW-0223">Dioxygenase</keyword>